<dbReference type="Proteomes" id="UP000255517">
    <property type="component" value="Unassembled WGS sequence"/>
</dbReference>
<accession>A0A379C4Z8</accession>
<evidence type="ECO:0000313" key="3">
    <source>
        <dbReference type="Proteomes" id="UP000255517"/>
    </source>
</evidence>
<dbReference type="STRING" id="1122949.GCA_000378725_01133"/>
<sequence length="417" mass="49854">MNYLYIYLKTGYLYIKYKSRTEIKYLPIDIYSLKGVEDYHHFFYLLKKYIEDMEIPNNTKVILFVTNCDIQYINYKIPKIEEKDLDDFLKFDLEDYGNLNMQDYIINYDYKTYNNIMELSIYLIPKEFYSKFEEIFDKFKLNLFKILPSNRIFKEDGKYIDFNLDGISFIEIKDGLWKKFDYIFMPELLGLFKNNKLETPNITNILMGKYDQKNQTIDEDFSLKLINILSNYKNKITSFTSNKPVFFTGILGQADILDNLDLNKIKYIYLLNKLENFSYKSKSKKDINWKPLCITFVFLLLIFANLLYINKLDRDISKLSEKINKKPIHEQKVNQDLSSDSQQSANEKFLSKIIKIQELENKDLLFTDYIYGKDFIIVKGVTQNKDNLSVFDKYTINDKNLTLEDGLYKFEIKLKND</sequence>
<protein>
    <submittedName>
        <fullName evidence="2">Uncharacterized protein</fullName>
    </submittedName>
</protein>
<keyword evidence="1" id="KW-0812">Transmembrane</keyword>
<keyword evidence="1" id="KW-1133">Transmembrane helix</keyword>
<evidence type="ECO:0000256" key="1">
    <source>
        <dbReference type="SAM" id="Phobius"/>
    </source>
</evidence>
<feature type="transmembrane region" description="Helical" evidence="1">
    <location>
        <begin position="289"/>
        <end position="309"/>
    </location>
</feature>
<organism evidence="2 3">
    <name type="scientific">Peptoniphilus lacrimalis</name>
    <dbReference type="NCBI Taxonomy" id="33031"/>
    <lineage>
        <taxon>Bacteria</taxon>
        <taxon>Bacillati</taxon>
        <taxon>Bacillota</taxon>
        <taxon>Tissierellia</taxon>
        <taxon>Tissierellales</taxon>
        <taxon>Peptoniphilaceae</taxon>
        <taxon>Peptoniphilus</taxon>
    </lineage>
</organism>
<gene>
    <name evidence="2" type="ORF">NCTC13149_01024</name>
</gene>
<proteinExistence type="predicted"/>
<reference evidence="2 3" key="1">
    <citation type="submission" date="2018-06" db="EMBL/GenBank/DDBJ databases">
        <authorList>
            <consortium name="Pathogen Informatics"/>
            <person name="Doyle S."/>
        </authorList>
    </citation>
    <scope>NUCLEOTIDE SEQUENCE [LARGE SCALE GENOMIC DNA]</scope>
    <source>
        <strain evidence="2 3">NCTC13149</strain>
    </source>
</reference>
<dbReference type="RefSeq" id="WP_019034878.1">
    <property type="nucleotide sequence ID" value="NZ_UGSZ01000001.1"/>
</dbReference>
<dbReference type="AlphaFoldDB" id="A0A379C4Z8"/>
<keyword evidence="1" id="KW-0472">Membrane</keyword>
<evidence type="ECO:0000313" key="2">
    <source>
        <dbReference type="EMBL" id="SUB57191.1"/>
    </source>
</evidence>
<dbReference type="OrthoDB" id="1698937at2"/>
<dbReference type="EMBL" id="UGSZ01000001">
    <property type="protein sequence ID" value="SUB57191.1"/>
    <property type="molecule type" value="Genomic_DNA"/>
</dbReference>
<name>A0A379C4Z8_9FIRM</name>